<feature type="domain" description="CRISPR-associated protein Cas6 C-terminal" evidence="1">
    <location>
        <begin position="191"/>
        <end position="312"/>
    </location>
</feature>
<comment type="caution">
    <text evidence="2">The sequence shown here is derived from an EMBL/GenBank/DDBJ whole genome shotgun (WGS) entry which is preliminary data.</text>
</comment>
<gene>
    <name evidence="2" type="ORF">JOC47_000929</name>
</gene>
<dbReference type="RefSeq" id="WP_204700810.1">
    <property type="nucleotide sequence ID" value="NZ_JAFBDQ010000004.1"/>
</dbReference>
<dbReference type="Proteomes" id="UP000774000">
    <property type="component" value="Unassembled WGS sequence"/>
</dbReference>
<evidence type="ECO:0000313" key="3">
    <source>
        <dbReference type="Proteomes" id="UP000774000"/>
    </source>
</evidence>
<dbReference type="InterPro" id="IPR019267">
    <property type="entry name" value="CRISPR-assoc_Cas6_C"/>
</dbReference>
<evidence type="ECO:0000259" key="1">
    <source>
        <dbReference type="Pfam" id="PF10040"/>
    </source>
</evidence>
<name>A0A938XNP6_9FIRM</name>
<dbReference type="Pfam" id="PF10040">
    <property type="entry name" value="CRISPR_Cas6"/>
    <property type="match status" value="1"/>
</dbReference>
<organism evidence="2 3">
    <name type="scientific">Halanaerobacter jeridensis</name>
    <dbReference type="NCBI Taxonomy" id="706427"/>
    <lineage>
        <taxon>Bacteria</taxon>
        <taxon>Bacillati</taxon>
        <taxon>Bacillota</taxon>
        <taxon>Clostridia</taxon>
        <taxon>Halanaerobiales</taxon>
        <taxon>Halobacteroidaceae</taxon>
        <taxon>Halanaerobacter</taxon>
    </lineage>
</organism>
<keyword evidence="3" id="KW-1185">Reference proteome</keyword>
<accession>A0A938XNP6</accession>
<dbReference type="AlphaFoldDB" id="A0A938XNP6"/>
<reference evidence="2" key="1">
    <citation type="submission" date="2021-01" db="EMBL/GenBank/DDBJ databases">
        <title>Genomic Encyclopedia of Type Strains, Phase IV (KMG-IV): sequencing the most valuable type-strain genomes for metagenomic binning, comparative biology and taxonomic classification.</title>
        <authorList>
            <person name="Goeker M."/>
        </authorList>
    </citation>
    <scope>NUCLEOTIDE SEQUENCE</scope>
    <source>
        <strain evidence="2">DSM 23230</strain>
    </source>
</reference>
<sequence>MELEVMSLDFILQAQDNIKLPEHPGSTLRGAFGHGLKTVACNLKDEKCKECNLNNNCAYSLLFNPFLVGKEKEKTSKRFNNKPRPFVFEPVGNGGIVKVGEKIEFKLNLFGYTKKFLPYIIEAWKQLEKEGIGVGRGEFIVEKIWSGNKITGNKNRIFSNEFGYNNAQQITISNEDLEKFKSILDKKRLQLKFSSPTLLKNKGDFVEKIDFYKLMKNLFRRLSSLSVFYGEEELDIKFHQYLEQAKEVKLAKDTTRWKSWYRYSNRQNKKIKMKGLVGEVVYQGDLEPFLPYLILGQYTHVGKNTVFGLGNYKLISNT</sequence>
<protein>
    <recommendedName>
        <fullName evidence="1">CRISPR-associated protein Cas6 C-terminal domain-containing protein</fullName>
    </recommendedName>
</protein>
<evidence type="ECO:0000313" key="2">
    <source>
        <dbReference type="EMBL" id="MBM7556093.1"/>
    </source>
</evidence>
<dbReference type="EMBL" id="JAFBDQ010000004">
    <property type="protein sequence ID" value="MBM7556093.1"/>
    <property type="molecule type" value="Genomic_DNA"/>
</dbReference>
<dbReference type="Gene3D" id="3.30.70.1900">
    <property type="match status" value="1"/>
</dbReference>
<proteinExistence type="predicted"/>